<dbReference type="SUPFAM" id="SSF82861">
    <property type="entry name" value="Mechanosensitive channel protein MscS (YggB), transmembrane region"/>
    <property type="match status" value="1"/>
</dbReference>
<keyword evidence="3 6" id="KW-0812">Transmembrane</keyword>
<dbReference type="PANTHER" id="PTHR30566:SF25">
    <property type="entry name" value="INNER MEMBRANE PROTEIN"/>
    <property type="match status" value="1"/>
</dbReference>
<dbReference type="InterPro" id="IPR023408">
    <property type="entry name" value="MscS_beta-dom_sf"/>
</dbReference>
<dbReference type="Gene3D" id="2.30.30.60">
    <property type="match status" value="1"/>
</dbReference>
<evidence type="ECO:0000256" key="1">
    <source>
        <dbReference type="ARBA" id="ARBA00004141"/>
    </source>
</evidence>
<dbReference type="GO" id="GO:0008381">
    <property type="term" value="F:mechanosensitive monoatomic ion channel activity"/>
    <property type="evidence" value="ECO:0007669"/>
    <property type="project" value="UniProtKB-ARBA"/>
</dbReference>
<feature type="domain" description="Mechanosensitive ion channel MscS" evidence="7">
    <location>
        <begin position="183"/>
        <end position="250"/>
    </location>
</feature>
<evidence type="ECO:0000313" key="8">
    <source>
        <dbReference type="EMBL" id="SBW00649.1"/>
    </source>
</evidence>
<evidence type="ECO:0000256" key="4">
    <source>
        <dbReference type="ARBA" id="ARBA00022989"/>
    </source>
</evidence>
<dbReference type="InterPro" id="IPR011014">
    <property type="entry name" value="MscS_channel_TM-2"/>
</dbReference>
<protein>
    <submittedName>
        <fullName evidence="8">Membrane protein</fullName>
    </submittedName>
</protein>
<feature type="transmembrane region" description="Helical" evidence="6">
    <location>
        <begin position="53"/>
        <end position="71"/>
    </location>
</feature>
<evidence type="ECO:0000259" key="7">
    <source>
        <dbReference type="Pfam" id="PF00924"/>
    </source>
</evidence>
<keyword evidence="4 6" id="KW-1133">Transmembrane helix</keyword>
<evidence type="ECO:0000256" key="2">
    <source>
        <dbReference type="ARBA" id="ARBA00008017"/>
    </source>
</evidence>
<evidence type="ECO:0000256" key="6">
    <source>
        <dbReference type="SAM" id="Phobius"/>
    </source>
</evidence>
<organism evidence="8">
    <name type="scientific">uncultured Dysgonomonas sp</name>
    <dbReference type="NCBI Taxonomy" id="206096"/>
    <lineage>
        <taxon>Bacteria</taxon>
        <taxon>Pseudomonadati</taxon>
        <taxon>Bacteroidota</taxon>
        <taxon>Bacteroidia</taxon>
        <taxon>Bacteroidales</taxon>
        <taxon>Dysgonomonadaceae</taxon>
        <taxon>Dysgonomonas</taxon>
        <taxon>environmental samples</taxon>
    </lineage>
</organism>
<dbReference type="EMBL" id="FLUM01000002">
    <property type="protein sequence ID" value="SBW00649.1"/>
    <property type="molecule type" value="Genomic_DNA"/>
</dbReference>
<proteinExistence type="inferred from homology"/>
<dbReference type="InterPro" id="IPR006685">
    <property type="entry name" value="MscS_channel_2nd"/>
</dbReference>
<dbReference type="Gene3D" id="1.10.287.1260">
    <property type="match status" value="1"/>
</dbReference>
<dbReference type="Pfam" id="PF00924">
    <property type="entry name" value="MS_channel_2nd"/>
    <property type="match status" value="1"/>
</dbReference>
<feature type="transmembrane region" description="Helical" evidence="6">
    <location>
        <begin position="133"/>
        <end position="156"/>
    </location>
</feature>
<feature type="transmembrane region" description="Helical" evidence="6">
    <location>
        <begin position="162"/>
        <end position="181"/>
    </location>
</feature>
<gene>
    <name evidence="8" type="ORF">KL86DYS1_20249</name>
</gene>
<comment type="subcellular location">
    <subcellularLocation>
        <location evidence="1">Membrane</location>
        <topology evidence="1">Multi-pass membrane protein</topology>
    </subcellularLocation>
</comment>
<accession>A0A212JMH8</accession>
<keyword evidence="5 6" id="KW-0472">Membrane</keyword>
<feature type="transmembrane region" description="Helical" evidence="6">
    <location>
        <begin position="12"/>
        <end position="32"/>
    </location>
</feature>
<sequence length="347" mass="40031">MNIYQFTRDILLSTVLFFGILGLVFIVYKILVRTLKRRASMTKSKIDDFIIDLLKVPLLWLSFWLLFKVFSHNSFLADKTFFASLSKANDILLIITVGWVLIKIVKAVFYYLQNRLNISTSDNLNARKSLTKMTIFEGIIIVIITVVIIALCLMSFDNVRNIGISLLTSAGIAGIVIGFAAQNSISTIFSGIQVALTQPIRLDDVVIVEGEWGRIEEITLTYVVVKIWDERRLVLPVKYFLEKPFQNWTRNTANILGTIFLYIDYNFPVDALRKHLDIILQGHSLWDERVANIQVTDSKERYKELRVLLSSKDASSNWDLRVDIREKLIDYINKEYPDSFVKYRLAK</sequence>
<evidence type="ECO:0000256" key="5">
    <source>
        <dbReference type="ARBA" id="ARBA00023136"/>
    </source>
</evidence>
<feature type="transmembrane region" description="Helical" evidence="6">
    <location>
        <begin position="91"/>
        <end position="112"/>
    </location>
</feature>
<dbReference type="GO" id="GO:0016020">
    <property type="term" value="C:membrane"/>
    <property type="evidence" value="ECO:0007669"/>
    <property type="project" value="UniProtKB-SubCell"/>
</dbReference>
<name>A0A212JMH8_9BACT</name>
<reference evidence="8" key="1">
    <citation type="submission" date="2016-04" db="EMBL/GenBank/DDBJ databases">
        <authorList>
            <person name="Evans L.H."/>
            <person name="Alamgir A."/>
            <person name="Owens N."/>
            <person name="Weber N.D."/>
            <person name="Virtaneva K."/>
            <person name="Barbian K."/>
            <person name="Babar A."/>
            <person name="Rosenke K."/>
        </authorList>
    </citation>
    <scope>NUCLEOTIDE SEQUENCE</scope>
    <source>
        <strain evidence="8">86-1</strain>
    </source>
</reference>
<evidence type="ECO:0000256" key="3">
    <source>
        <dbReference type="ARBA" id="ARBA00022692"/>
    </source>
</evidence>
<dbReference type="AlphaFoldDB" id="A0A212JMH8"/>
<dbReference type="InterPro" id="IPR010920">
    <property type="entry name" value="LSM_dom_sf"/>
</dbReference>
<dbReference type="SUPFAM" id="SSF50182">
    <property type="entry name" value="Sm-like ribonucleoproteins"/>
    <property type="match status" value="1"/>
</dbReference>
<comment type="similarity">
    <text evidence="2">Belongs to the MscS (TC 1.A.23) family.</text>
</comment>
<dbReference type="PANTHER" id="PTHR30566">
    <property type="entry name" value="YNAI-RELATED MECHANOSENSITIVE ION CHANNEL"/>
    <property type="match status" value="1"/>
</dbReference>